<dbReference type="EMBL" id="JADNRY010000216">
    <property type="protein sequence ID" value="KAF9061052.1"/>
    <property type="molecule type" value="Genomic_DNA"/>
</dbReference>
<evidence type="ECO:0000313" key="3">
    <source>
        <dbReference type="EMBL" id="KAF9061052.1"/>
    </source>
</evidence>
<name>A0A9P5U049_9AGAR</name>
<protein>
    <submittedName>
        <fullName evidence="3">Uncharacterized protein</fullName>
    </submittedName>
</protein>
<keyword evidence="1" id="KW-0175">Coiled coil</keyword>
<proteinExistence type="predicted"/>
<keyword evidence="4" id="KW-1185">Reference proteome</keyword>
<organism evidence="3 4">
    <name type="scientific">Rhodocollybia butyracea</name>
    <dbReference type="NCBI Taxonomy" id="206335"/>
    <lineage>
        <taxon>Eukaryota</taxon>
        <taxon>Fungi</taxon>
        <taxon>Dikarya</taxon>
        <taxon>Basidiomycota</taxon>
        <taxon>Agaricomycotina</taxon>
        <taxon>Agaricomycetes</taxon>
        <taxon>Agaricomycetidae</taxon>
        <taxon>Agaricales</taxon>
        <taxon>Marasmiineae</taxon>
        <taxon>Omphalotaceae</taxon>
        <taxon>Rhodocollybia</taxon>
    </lineage>
</organism>
<reference evidence="3" key="1">
    <citation type="submission" date="2020-11" db="EMBL/GenBank/DDBJ databases">
        <authorList>
            <consortium name="DOE Joint Genome Institute"/>
            <person name="Ahrendt S."/>
            <person name="Riley R."/>
            <person name="Andreopoulos W."/>
            <person name="Labutti K."/>
            <person name="Pangilinan J."/>
            <person name="Ruiz-Duenas F.J."/>
            <person name="Barrasa J.M."/>
            <person name="Sanchez-Garcia M."/>
            <person name="Camarero S."/>
            <person name="Miyauchi S."/>
            <person name="Serrano A."/>
            <person name="Linde D."/>
            <person name="Babiker R."/>
            <person name="Drula E."/>
            <person name="Ayuso-Fernandez I."/>
            <person name="Pacheco R."/>
            <person name="Padilla G."/>
            <person name="Ferreira P."/>
            <person name="Barriuso J."/>
            <person name="Kellner H."/>
            <person name="Castanera R."/>
            <person name="Alfaro M."/>
            <person name="Ramirez L."/>
            <person name="Pisabarro A.G."/>
            <person name="Kuo A."/>
            <person name="Tritt A."/>
            <person name="Lipzen A."/>
            <person name="He G."/>
            <person name="Yan M."/>
            <person name="Ng V."/>
            <person name="Cullen D."/>
            <person name="Martin F."/>
            <person name="Rosso M.-N."/>
            <person name="Henrissat B."/>
            <person name="Hibbett D."/>
            <person name="Martinez A.T."/>
            <person name="Grigoriev I.V."/>
        </authorList>
    </citation>
    <scope>NUCLEOTIDE SEQUENCE</scope>
    <source>
        <strain evidence="3">AH 40177</strain>
    </source>
</reference>
<sequence length="213" mass="23528">MDSHRKQRHSAVFSSSENRPPIRSAAEKATQQLRTCTRLLDSQVGSQAWFEQYIGPEPTDTANSVPTNATLRASAPASRQNHAFNTALGTGQQIGRGNGATKASLPIQTALTVDDLNRLEGECEDLSNRVRELELAAIEVRKERGIETCTFYHVENEGKLEIQRLMGELGKAKRERDSLQVQLDGSAQDASHWKDKYNSLLVKIHSVVDTTAS</sequence>
<gene>
    <name evidence="3" type="ORF">BDP27DRAFT_1429363</name>
</gene>
<feature type="coiled-coil region" evidence="1">
    <location>
        <begin position="116"/>
        <end position="182"/>
    </location>
</feature>
<evidence type="ECO:0000256" key="2">
    <source>
        <dbReference type="SAM" id="MobiDB-lite"/>
    </source>
</evidence>
<comment type="caution">
    <text evidence="3">The sequence shown here is derived from an EMBL/GenBank/DDBJ whole genome shotgun (WGS) entry which is preliminary data.</text>
</comment>
<dbReference type="AlphaFoldDB" id="A0A9P5U049"/>
<dbReference type="Proteomes" id="UP000772434">
    <property type="component" value="Unassembled WGS sequence"/>
</dbReference>
<evidence type="ECO:0000313" key="4">
    <source>
        <dbReference type="Proteomes" id="UP000772434"/>
    </source>
</evidence>
<evidence type="ECO:0000256" key="1">
    <source>
        <dbReference type="SAM" id="Coils"/>
    </source>
</evidence>
<accession>A0A9P5U049</accession>
<feature type="region of interest" description="Disordered" evidence="2">
    <location>
        <begin position="1"/>
        <end position="30"/>
    </location>
</feature>